<reference evidence="4 5" key="1">
    <citation type="journal article" date="2015" name="Parasit. Vectors">
        <title>Draft genome of the scabies mite.</title>
        <authorList>
            <person name="Rider S.D.Jr."/>
            <person name="Morgan M.S."/>
            <person name="Arlian L.G."/>
        </authorList>
    </citation>
    <scope>NUCLEOTIDE SEQUENCE [LARGE SCALE GENOMIC DNA]</scope>
    <source>
        <strain evidence="4">Arlian Lab</strain>
    </source>
</reference>
<protein>
    <submittedName>
        <fullName evidence="4">Serine/threonine-protein phosphatase 2A regulatory subunit B'' subunit alpha-like protein</fullName>
    </submittedName>
</protein>
<keyword evidence="1" id="KW-0479">Metal-binding</keyword>
<dbReference type="Gene3D" id="1.10.238.220">
    <property type="match status" value="1"/>
</dbReference>
<gene>
    <name evidence="4" type="ORF">QR98_0029880</name>
</gene>
<accession>A0A132A0A7</accession>
<dbReference type="PROSITE" id="PS50222">
    <property type="entry name" value="EF_HAND_2"/>
    <property type="match status" value="1"/>
</dbReference>
<dbReference type="GO" id="GO:0000159">
    <property type="term" value="C:protein phosphatase type 2A complex"/>
    <property type="evidence" value="ECO:0007669"/>
    <property type="project" value="TreeGrafter"/>
</dbReference>
<organism evidence="4 5">
    <name type="scientific">Sarcoptes scabiei</name>
    <name type="common">Itch mite</name>
    <name type="synonym">Acarus scabiei</name>
    <dbReference type="NCBI Taxonomy" id="52283"/>
    <lineage>
        <taxon>Eukaryota</taxon>
        <taxon>Metazoa</taxon>
        <taxon>Ecdysozoa</taxon>
        <taxon>Arthropoda</taxon>
        <taxon>Chelicerata</taxon>
        <taxon>Arachnida</taxon>
        <taxon>Acari</taxon>
        <taxon>Acariformes</taxon>
        <taxon>Sarcoptiformes</taxon>
        <taxon>Astigmata</taxon>
        <taxon>Psoroptidia</taxon>
        <taxon>Sarcoptoidea</taxon>
        <taxon>Sarcoptidae</taxon>
        <taxon>Sarcoptinae</taxon>
        <taxon>Sarcoptes</taxon>
    </lineage>
</organism>
<comment type="caution">
    <text evidence="4">The sequence shown here is derived from an EMBL/GenBank/DDBJ whole genome shotgun (WGS) entry which is preliminary data.</text>
</comment>
<evidence type="ECO:0000313" key="4">
    <source>
        <dbReference type="EMBL" id="KPM04538.1"/>
    </source>
</evidence>
<dbReference type="FunFam" id="1.10.238.220:FF:000001">
    <property type="entry name" value="Serine/threonine-protein phosphatase 2A regulatory subunit B'' subunit alpha"/>
    <property type="match status" value="1"/>
</dbReference>
<dbReference type="Pfam" id="PF17958">
    <property type="entry name" value="EF-hand_13"/>
    <property type="match status" value="1"/>
</dbReference>
<dbReference type="Pfam" id="PF13499">
    <property type="entry name" value="EF-hand_7"/>
    <property type="match status" value="1"/>
</dbReference>
<evidence type="ECO:0000256" key="1">
    <source>
        <dbReference type="ARBA" id="ARBA00022723"/>
    </source>
</evidence>
<dbReference type="OrthoDB" id="5586at2759"/>
<dbReference type="AlphaFoldDB" id="A0A132A0A7"/>
<evidence type="ECO:0000256" key="3">
    <source>
        <dbReference type="SAM" id="MobiDB-lite"/>
    </source>
</evidence>
<dbReference type="GO" id="GO:0005509">
    <property type="term" value="F:calcium ion binding"/>
    <property type="evidence" value="ECO:0007669"/>
    <property type="project" value="InterPro"/>
</dbReference>
<dbReference type="EMBL" id="JXLN01009217">
    <property type="protein sequence ID" value="KPM04538.1"/>
    <property type="molecule type" value="Genomic_DNA"/>
</dbReference>
<evidence type="ECO:0000256" key="2">
    <source>
        <dbReference type="ARBA" id="ARBA00022837"/>
    </source>
</evidence>
<dbReference type="VEuPathDB" id="VectorBase:SSCA001867"/>
<dbReference type="InterPro" id="IPR041534">
    <property type="entry name" value="EF-hand_13"/>
</dbReference>
<feature type="region of interest" description="Disordered" evidence="3">
    <location>
        <begin position="484"/>
        <end position="520"/>
    </location>
</feature>
<dbReference type="FunFam" id="1.10.238.10:FF:000025">
    <property type="entry name" value="serine/threonine-protein phosphatase 2A regulatory subunit B'' subunit alpha"/>
    <property type="match status" value="1"/>
</dbReference>
<dbReference type="Gene3D" id="1.10.238.10">
    <property type="entry name" value="EF-hand"/>
    <property type="match status" value="1"/>
</dbReference>
<dbReference type="InterPro" id="IPR018247">
    <property type="entry name" value="EF_Hand_1_Ca_BS"/>
</dbReference>
<keyword evidence="2" id="KW-0106">Calcium</keyword>
<name>A0A132A0A7_SARSC</name>
<dbReference type="PANTHER" id="PTHR14095:SF0">
    <property type="entry name" value="MIP22305P"/>
    <property type="match status" value="1"/>
</dbReference>
<feature type="compositionally biased region" description="Polar residues" evidence="3">
    <location>
        <begin position="488"/>
        <end position="497"/>
    </location>
</feature>
<dbReference type="Gene3D" id="1.10.238.230">
    <property type="match status" value="1"/>
</dbReference>
<dbReference type="InterPro" id="IPR002048">
    <property type="entry name" value="EF_hand_dom"/>
</dbReference>
<feature type="compositionally biased region" description="Acidic residues" evidence="3">
    <location>
        <begin position="388"/>
        <end position="399"/>
    </location>
</feature>
<proteinExistence type="predicted"/>
<evidence type="ECO:0000313" key="5">
    <source>
        <dbReference type="Proteomes" id="UP000616769"/>
    </source>
</evidence>
<dbReference type="GO" id="GO:0019888">
    <property type="term" value="F:protein phosphatase regulator activity"/>
    <property type="evidence" value="ECO:0007669"/>
    <property type="project" value="TreeGrafter"/>
</dbReference>
<dbReference type="PROSITE" id="PS00018">
    <property type="entry name" value="EF_HAND_1"/>
    <property type="match status" value="1"/>
</dbReference>
<dbReference type="SUPFAM" id="SSF47473">
    <property type="entry name" value="EF-hand"/>
    <property type="match status" value="2"/>
</dbReference>
<dbReference type="CDD" id="cd21504">
    <property type="entry name" value="PPP2R3A_B-like"/>
    <property type="match status" value="1"/>
</dbReference>
<dbReference type="InterPro" id="IPR011992">
    <property type="entry name" value="EF-hand-dom_pair"/>
</dbReference>
<feature type="region of interest" description="Disordered" evidence="3">
    <location>
        <begin position="385"/>
        <end position="405"/>
    </location>
</feature>
<dbReference type="Proteomes" id="UP000616769">
    <property type="component" value="Unassembled WGS sequence"/>
</dbReference>
<sequence length="520" mass="61193">MLFEKCPDKISVTKNKLTEIQQRNRLASPNKIGQWFKMIDSHAPLPKFYYPSGRPNSTDEVENQCKKLTDALKRCSNSDEIDLKELGDVMKQCSIPFYWKDPLFRAVSVHESIVAGGKNGIIPMVNGDPLSNEPIKPKDKIKCDQLVTFWRKLLTDCHDDESKFIRILTRNRRSFLIPEDFETLLQDVIDTHPGLLFLKEAEEFHSRYIHTVIARIFYTIDRKWSGTITLPELRKSNLLKVIQMLETEDDINQITEYFSYEHFYVIYCKFWELDQDHDLFISKQDLSKHNDSAISSRMIDRIFSGAVTRTLKTRTNQMSYTEFVWFLLAEEDKRHPRAIEYWFRCMDLDGDGCLSYYELEYFYSQQVKRMEASARNIKEIIANKANEPEEEEEEEEEDEQNRRVNSKSLLPLKELKDFDLEILQNNPDEIDHYRLKSNKIKEAVDDDEEDIGKEFYDYLQSAFEKNRKDRVAIIRPIKLVKLDPVNKCPTSPSTPSEVATPEPPLSPMNEKKFFQNGEFY</sequence>
<dbReference type="PANTHER" id="PTHR14095">
    <property type="entry name" value="PHOSPHATASE 2A REGULATORY SUBUNIT-RELATED"/>
    <property type="match status" value="1"/>
</dbReference>